<dbReference type="AlphaFoldDB" id="A0A512IJW6"/>
<feature type="transmembrane region" description="Helical" evidence="2">
    <location>
        <begin position="65"/>
        <end position="84"/>
    </location>
</feature>
<feature type="region of interest" description="Disordered" evidence="1">
    <location>
        <begin position="1"/>
        <end position="24"/>
    </location>
</feature>
<dbReference type="EMBL" id="BJZT01000004">
    <property type="protein sequence ID" value="GEO97962.1"/>
    <property type="molecule type" value="Genomic_DNA"/>
</dbReference>
<keyword evidence="4" id="KW-1185">Reference proteome</keyword>
<reference evidence="3 4" key="1">
    <citation type="submission" date="2019-07" db="EMBL/GenBank/DDBJ databases">
        <title>Whole genome shotgun sequence of Methylobacterium haplocladii NBRC 107714.</title>
        <authorList>
            <person name="Hosoyama A."/>
            <person name="Uohara A."/>
            <person name="Ohji S."/>
            <person name="Ichikawa N."/>
        </authorList>
    </citation>
    <scope>NUCLEOTIDE SEQUENCE [LARGE SCALE GENOMIC DNA]</scope>
    <source>
        <strain evidence="3 4">NBRC 107714</strain>
    </source>
</reference>
<protein>
    <submittedName>
        <fullName evidence="3">Uncharacterized protein</fullName>
    </submittedName>
</protein>
<gene>
    <name evidence="3" type="ORF">MHA02_03500</name>
</gene>
<name>A0A512IJW6_9HYPH</name>
<evidence type="ECO:0000313" key="4">
    <source>
        <dbReference type="Proteomes" id="UP000321258"/>
    </source>
</evidence>
<comment type="caution">
    <text evidence="3">The sequence shown here is derived from an EMBL/GenBank/DDBJ whole genome shotgun (WGS) entry which is preliminary data.</text>
</comment>
<organism evidence="3 4">
    <name type="scientific">Methylobacterium haplocladii</name>
    <dbReference type="NCBI Taxonomy" id="1176176"/>
    <lineage>
        <taxon>Bacteria</taxon>
        <taxon>Pseudomonadati</taxon>
        <taxon>Pseudomonadota</taxon>
        <taxon>Alphaproteobacteria</taxon>
        <taxon>Hyphomicrobiales</taxon>
        <taxon>Methylobacteriaceae</taxon>
        <taxon>Methylobacterium</taxon>
    </lineage>
</organism>
<feature type="compositionally biased region" description="Basic and acidic residues" evidence="1">
    <location>
        <begin position="7"/>
        <end position="18"/>
    </location>
</feature>
<keyword evidence="2" id="KW-0472">Membrane</keyword>
<keyword evidence="2" id="KW-1133">Transmembrane helix</keyword>
<sequence>MTGSIESAKDVAKGEDTAAKVAKSSPADLLKKAVVGKSEVKTEAAPAPAVAETPSRMPSRFDARLAAVATVALVLGTSFGMMAAPRERSSESLARIEAGLDAGRTEAGRLNAEIERLAKALGTLRESTDAGRAEIRSVAPSLTDRMARLEQGLDKKLAAFAERTASAEREHSLPVALPSAPADKRAATPVAAVSPVTATATPKAEPTQTASITDTKPKSETVEAWALRDVYDGIAMLEDRKRRLLEVAPGDSIPGIGRVEAIERRGRTWVVVTKQGVITPQTW</sequence>
<dbReference type="RefSeq" id="WP_147076260.1">
    <property type="nucleotide sequence ID" value="NZ_BSPJ01000005.1"/>
</dbReference>
<proteinExistence type="predicted"/>
<evidence type="ECO:0000313" key="3">
    <source>
        <dbReference type="EMBL" id="GEO97962.1"/>
    </source>
</evidence>
<dbReference type="Proteomes" id="UP000321258">
    <property type="component" value="Unassembled WGS sequence"/>
</dbReference>
<dbReference type="OrthoDB" id="7926359at2"/>
<feature type="region of interest" description="Disordered" evidence="1">
    <location>
        <begin position="197"/>
        <end position="218"/>
    </location>
</feature>
<evidence type="ECO:0000256" key="2">
    <source>
        <dbReference type="SAM" id="Phobius"/>
    </source>
</evidence>
<accession>A0A512IJW6</accession>
<evidence type="ECO:0000256" key="1">
    <source>
        <dbReference type="SAM" id="MobiDB-lite"/>
    </source>
</evidence>
<keyword evidence="2" id="KW-0812">Transmembrane</keyword>